<organism evidence="2">
    <name type="scientific">marine sediment metagenome</name>
    <dbReference type="NCBI Taxonomy" id="412755"/>
    <lineage>
        <taxon>unclassified sequences</taxon>
        <taxon>metagenomes</taxon>
        <taxon>ecological metagenomes</taxon>
    </lineage>
</organism>
<comment type="caution">
    <text evidence="2">The sequence shown here is derived from an EMBL/GenBank/DDBJ whole genome shotgun (WGS) entry which is preliminary data.</text>
</comment>
<feature type="non-terminal residue" evidence="2">
    <location>
        <position position="1"/>
    </location>
</feature>
<reference evidence="2" key="1">
    <citation type="journal article" date="2014" name="Front. Microbiol.">
        <title>High frequency of phylogenetically diverse reductive dehalogenase-homologous genes in deep subseafloor sedimentary metagenomes.</title>
        <authorList>
            <person name="Kawai M."/>
            <person name="Futagami T."/>
            <person name="Toyoda A."/>
            <person name="Takaki Y."/>
            <person name="Nishi S."/>
            <person name="Hori S."/>
            <person name="Arai W."/>
            <person name="Tsubouchi T."/>
            <person name="Morono Y."/>
            <person name="Uchiyama I."/>
            <person name="Ito T."/>
            <person name="Fujiyama A."/>
            <person name="Inagaki F."/>
            <person name="Takami H."/>
        </authorList>
    </citation>
    <scope>NUCLEOTIDE SEQUENCE</scope>
    <source>
        <strain evidence="2">Expedition CK06-06</strain>
    </source>
</reference>
<accession>X1DEV0</accession>
<feature type="region of interest" description="Disordered" evidence="1">
    <location>
        <begin position="1"/>
        <end position="27"/>
    </location>
</feature>
<name>X1DEV0_9ZZZZ</name>
<sequence length="42" mass="4500">KEIDNFQGGQDRDGSENKHGFGGTLSRAARFGCGETCDFGMC</sequence>
<evidence type="ECO:0000256" key="1">
    <source>
        <dbReference type="SAM" id="MobiDB-lite"/>
    </source>
</evidence>
<proteinExistence type="predicted"/>
<protein>
    <submittedName>
        <fullName evidence="2">Uncharacterized protein</fullName>
    </submittedName>
</protein>
<evidence type="ECO:0000313" key="2">
    <source>
        <dbReference type="EMBL" id="GAH06850.1"/>
    </source>
</evidence>
<gene>
    <name evidence="2" type="ORF">S01H4_64024</name>
</gene>
<feature type="compositionally biased region" description="Basic and acidic residues" evidence="1">
    <location>
        <begin position="10"/>
        <end position="19"/>
    </location>
</feature>
<dbReference type="AlphaFoldDB" id="X1DEV0"/>
<dbReference type="EMBL" id="BART01038689">
    <property type="protein sequence ID" value="GAH06850.1"/>
    <property type="molecule type" value="Genomic_DNA"/>
</dbReference>